<evidence type="ECO:0000313" key="4">
    <source>
        <dbReference type="EMBL" id="RVW31607.1"/>
    </source>
</evidence>
<evidence type="ECO:0000313" key="5">
    <source>
        <dbReference type="Proteomes" id="UP000288805"/>
    </source>
</evidence>
<evidence type="ECO:0000259" key="3">
    <source>
        <dbReference type="Pfam" id="PF07727"/>
    </source>
</evidence>
<evidence type="ECO:0000256" key="1">
    <source>
        <dbReference type="ARBA" id="ARBA00022467"/>
    </source>
</evidence>
<accession>A0A438D824</accession>
<evidence type="ECO:0000256" key="2">
    <source>
        <dbReference type="ARBA" id="ARBA00023203"/>
    </source>
</evidence>
<keyword evidence="1" id="KW-0117">Actin capping</keyword>
<feature type="domain" description="Reverse transcriptase Ty1/copia-type" evidence="3">
    <location>
        <begin position="103"/>
        <end position="171"/>
    </location>
</feature>
<name>A0A438D824_VITVI</name>
<sequence>MQGGASGQGENVEKMETLLILQPLTMNPNRLLWRKNKQAVNQGMSSLFPKHSKSFEPGKINSEYKIFVANLSNETISKNVEEALKDPKWKEAINEEIKALWKNNTWEVANLPKGKNTVGCKWVFTIKYKSDDTIERYKSRLVAKEYTQSYGIDYQETFAPVAKINFVLVLLPKYLKQLALAATRCEERIPSWKSRRRSVYGCFSCQGDHTLIIKIKPEGKLTTLIVYVNDIILTGTDVEEMKMIKLKFAKEFEIKDLGSLRTKHIEIDRHFIKEKIDEWVICTPCAMDAEILKYVSEAYPKGVCSVYCINGKDAEGPGWDFEFAVVISAARHSPQNFWIASNARDGTPRHISLSALYLLLKKKYMGNEMPPSPLFPTWKIYLIGSLFLVNTSRKSILYISDTTSSSASPISPHLFH</sequence>
<protein>
    <submittedName>
        <fullName evidence="4">Retrovirus-related Pol polyprotein from transposon RE1</fullName>
    </submittedName>
</protein>
<dbReference type="PANTHER" id="PTHR10653:SF0">
    <property type="entry name" value="F-ACTIN-CAPPING PROTEIN SUBUNIT ALPHA"/>
    <property type="match status" value="1"/>
</dbReference>
<dbReference type="Gene3D" id="3.90.1150.210">
    <property type="entry name" value="F-actin capping protein, beta subunit"/>
    <property type="match status" value="1"/>
</dbReference>
<comment type="caution">
    <text evidence="4">The sequence shown here is derived from an EMBL/GenBank/DDBJ whole genome shotgun (WGS) entry which is preliminary data.</text>
</comment>
<dbReference type="Pfam" id="PF01267">
    <property type="entry name" value="F-actin_cap_A"/>
    <property type="match status" value="1"/>
</dbReference>
<dbReference type="AlphaFoldDB" id="A0A438D824"/>
<dbReference type="InterPro" id="IPR002189">
    <property type="entry name" value="CapZ_alpha"/>
</dbReference>
<dbReference type="InterPro" id="IPR013103">
    <property type="entry name" value="RVT_2"/>
</dbReference>
<organism evidence="4 5">
    <name type="scientific">Vitis vinifera</name>
    <name type="common">Grape</name>
    <dbReference type="NCBI Taxonomy" id="29760"/>
    <lineage>
        <taxon>Eukaryota</taxon>
        <taxon>Viridiplantae</taxon>
        <taxon>Streptophyta</taxon>
        <taxon>Embryophyta</taxon>
        <taxon>Tracheophyta</taxon>
        <taxon>Spermatophyta</taxon>
        <taxon>Magnoliopsida</taxon>
        <taxon>eudicotyledons</taxon>
        <taxon>Gunneridae</taxon>
        <taxon>Pentapetalae</taxon>
        <taxon>rosids</taxon>
        <taxon>Vitales</taxon>
        <taxon>Vitaceae</taxon>
        <taxon>Viteae</taxon>
        <taxon>Vitis</taxon>
    </lineage>
</organism>
<dbReference type="PANTHER" id="PTHR10653">
    <property type="entry name" value="F-ACTIN-CAPPING PROTEIN SUBUNIT ALPHA"/>
    <property type="match status" value="1"/>
</dbReference>
<reference evidence="4 5" key="1">
    <citation type="journal article" date="2018" name="PLoS Genet.">
        <title>Population sequencing reveals clonal diversity and ancestral inbreeding in the grapevine cultivar Chardonnay.</title>
        <authorList>
            <person name="Roach M.J."/>
            <person name="Johnson D.L."/>
            <person name="Bohlmann J."/>
            <person name="van Vuuren H.J."/>
            <person name="Jones S.J."/>
            <person name="Pretorius I.S."/>
            <person name="Schmidt S.A."/>
            <person name="Borneman A.R."/>
        </authorList>
    </citation>
    <scope>NUCLEOTIDE SEQUENCE [LARGE SCALE GENOMIC DNA]</scope>
    <source>
        <strain evidence="5">cv. Chardonnay</strain>
        <tissue evidence="4">Leaf</tissue>
    </source>
</reference>
<proteinExistence type="predicted"/>
<dbReference type="Proteomes" id="UP000288805">
    <property type="component" value="Unassembled WGS sequence"/>
</dbReference>
<dbReference type="Pfam" id="PF07727">
    <property type="entry name" value="RVT_2"/>
    <property type="match status" value="1"/>
</dbReference>
<dbReference type="GO" id="GO:0008290">
    <property type="term" value="C:F-actin capping protein complex"/>
    <property type="evidence" value="ECO:0007669"/>
    <property type="project" value="InterPro"/>
</dbReference>
<dbReference type="SUPFAM" id="SSF90096">
    <property type="entry name" value="Subunits of heterodimeric actin filament capping protein Capz"/>
    <property type="match status" value="1"/>
</dbReference>
<dbReference type="EMBL" id="QGNW01001747">
    <property type="protein sequence ID" value="RVW31607.1"/>
    <property type="molecule type" value="Genomic_DNA"/>
</dbReference>
<dbReference type="InterPro" id="IPR042276">
    <property type="entry name" value="CapZ_alpha/beta_2"/>
</dbReference>
<dbReference type="GO" id="GO:0003779">
    <property type="term" value="F:actin binding"/>
    <property type="evidence" value="ECO:0007669"/>
    <property type="project" value="UniProtKB-KW"/>
</dbReference>
<gene>
    <name evidence="4" type="primary">RE1_2996</name>
    <name evidence="4" type="ORF">CK203_091126</name>
</gene>
<dbReference type="GO" id="GO:0051016">
    <property type="term" value="P:barbed-end actin filament capping"/>
    <property type="evidence" value="ECO:0007669"/>
    <property type="project" value="InterPro"/>
</dbReference>
<keyword evidence="2" id="KW-0009">Actin-binding</keyword>
<dbReference type="InterPro" id="IPR037282">
    <property type="entry name" value="CapZ_alpha/beta"/>
</dbReference>